<feature type="repeat" description="ANK" evidence="3">
    <location>
        <begin position="478"/>
        <end position="510"/>
    </location>
</feature>
<organism evidence="7 9">
    <name type="scientific">Schizosaccharomyces japonicus (strain yFS275 / FY16936)</name>
    <name type="common">Fission yeast</name>
    <dbReference type="NCBI Taxonomy" id="402676"/>
    <lineage>
        <taxon>Eukaryota</taxon>
        <taxon>Fungi</taxon>
        <taxon>Dikarya</taxon>
        <taxon>Ascomycota</taxon>
        <taxon>Taphrinomycotina</taxon>
        <taxon>Schizosaccharomycetes</taxon>
        <taxon>Schizosaccharomycetales</taxon>
        <taxon>Schizosaccharomycetaceae</taxon>
        <taxon>Schizosaccharomyces</taxon>
    </lineage>
</organism>
<dbReference type="VEuPathDB" id="FungiDB:SJAG_02810"/>
<feature type="region of interest" description="Disordered" evidence="5">
    <location>
        <begin position="1"/>
        <end position="21"/>
    </location>
</feature>
<dbReference type="OrthoDB" id="6718656at2759"/>
<feature type="repeat" description="ANK" evidence="3">
    <location>
        <begin position="350"/>
        <end position="376"/>
    </location>
</feature>
<reference evidence="7 9" key="1">
    <citation type="journal article" date="2011" name="Science">
        <title>Comparative functional genomics of the fission yeasts.</title>
        <authorList>
            <person name="Rhind N."/>
            <person name="Chen Z."/>
            <person name="Yassour M."/>
            <person name="Thompson D.A."/>
            <person name="Haas B.J."/>
            <person name="Habib N."/>
            <person name="Wapinski I."/>
            <person name="Roy S."/>
            <person name="Lin M.F."/>
            <person name="Heiman D.I."/>
            <person name="Young S.K."/>
            <person name="Furuya K."/>
            <person name="Guo Y."/>
            <person name="Pidoux A."/>
            <person name="Chen H.M."/>
            <person name="Robbertse B."/>
            <person name="Goldberg J.M."/>
            <person name="Aoki K."/>
            <person name="Bayne E.H."/>
            <person name="Berlin A.M."/>
            <person name="Desjardins C.A."/>
            <person name="Dobbs E."/>
            <person name="Dukaj L."/>
            <person name="Fan L."/>
            <person name="FitzGerald M.G."/>
            <person name="French C."/>
            <person name="Gujja S."/>
            <person name="Hansen K."/>
            <person name="Keifenheim D."/>
            <person name="Levin J.Z."/>
            <person name="Mosher R.A."/>
            <person name="Mueller C.A."/>
            <person name="Pfiffner J."/>
            <person name="Priest M."/>
            <person name="Russ C."/>
            <person name="Smialowska A."/>
            <person name="Swoboda P."/>
            <person name="Sykes S.M."/>
            <person name="Vaughn M."/>
            <person name="Vengrova S."/>
            <person name="Yoder R."/>
            <person name="Zeng Q."/>
            <person name="Allshire R."/>
            <person name="Baulcombe D."/>
            <person name="Birren B.W."/>
            <person name="Brown W."/>
            <person name="Ekwall K."/>
            <person name="Kellis M."/>
            <person name="Leatherwood J."/>
            <person name="Levin H."/>
            <person name="Margalit H."/>
            <person name="Martienssen R."/>
            <person name="Nieduszynski C.A."/>
            <person name="Spatafora J.W."/>
            <person name="Friedman N."/>
            <person name="Dalgaard J.Z."/>
            <person name="Baumann P."/>
            <person name="Niki H."/>
            <person name="Regev A."/>
            <person name="Nusbaum C."/>
        </authorList>
    </citation>
    <scope>NUCLEOTIDE SEQUENCE [LARGE SCALE GENOMIC DNA]</scope>
    <source>
        <strain evidence="9">yFS275 / FY16936</strain>
    </source>
</reference>
<dbReference type="SUPFAM" id="SSF54616">
    <property type="entry name" value="DNA-binding domain of Mlu1-box binding protein MBP1"/>
    <property type="match status" value="1"/>
</dbReference>
<keyword evidence="1" id="KW-0677">Repeat</keyword>
<dbReference type="GO" id="GO:0009303">
    <property type="term" value="P:rRNA transcription"/>
    <property type="evidence" value="ECO:0007669"/>
    <property type="project" value="EnsemblFungi"/>
</dbReference>
<evidence type="ECO:0000259" key="6">
    <source>
        <dbReference type="PROSITE" id="PS51299"/>
    </source>
</evidence>
<dbReference type="GO" id="GO:1900087">
    <property type="term" value="P:positive regulation of G1/S transition of mitotic cell cycle"/>
    <property type="evidence" value="ECO:0007669"/>
    <property type="project" value="EnsemblFungi"/>
</dbReference>
<dbReference type="eggNOG" id="ENOG502QPWC">
    <property type="taxonomic scope" value="Eukaryota"/>
</dbReference>
<dbReference type="PANTHER" id="PTHR43828">
    <property type="entry name" value="ASPARAGINASE"/>
    <property type="match status" value="1"/>
</dbReference>
<dbReference type="SMART" id="SM00248">
    <property type="entry name" value="ANK"/>
    <property type="match status" value="3"/>
</dbReference>
<dbReference type="EMBL" id="KE651166">
    <property type="protein sequence ID" value="EEB07709.1"/>
    <property type="molecule type" value="Genomic_DNA"/>
</dbReference>
<name>B6K188_SCHJY</name>
<keyword evidence="9" id="KW-1185">Reference proteome</keyword>
<dbReference type="PROSITE" id="PS50297">
    <property type="entry name" value="ANK_REP_REGION"/>
    <property type="match status" value="2"/>
</dbReference>
<dbReference type="GO" id="GO:0033309">
    <property type="term" value="C:SBF transcription complex"/>
    <property type="evidence" value="ECO:0000318"/>
    <property type="project" value="GO_Central"/>
</dbReference>
<dbReference type="Gene3D" id="3.10.260.10">
    <property type="entry name" value="Transcription regulator HTH, APSES-type DNA-binding domain"/>
    <property type="match status" value="1"/>
</dbReference>
<sequence length="757" mass="83782">MDPSTESMTQNTEERARLHGQQVQNSLKYDSLMGNSVNKRVLERDIDQQRLSLFSQSQKDGSLLNLYSVSYSGQPYIELFYHGKRVLRRCSDSYVNLSHVLQLIGSSPMQIARELDPIIAAGDFENVDGRDAELNGVWVPLSRIGNICEKHGLTETLKPLLSFNTNALPNNNQTTSGIQQSQSNPDNTNISSSFSRPKLPAYNDENKLVTTRVRENTNDTPNAFGPLAAPESNDIDESMEPSAKKQKSTSGNGTSLNSGNLNSYNLGKLGPSNTKSENNNGTTVPVLNPALSFTNIIPSLPPLQQNSTQDFAASRDVLTSIFLDSAQENAVYLQAKVSKALNMDVPIDELGNTALHWAAALARIPLIEVLVRNGANPLRGNYSGETALHRAVLVTNHFNQSSFHELLDLLYSSLIAVDHSGRTVLHHICLTGAVKGRGSASRYYLETFLQWSFKFSCNSKNFTLSSFVENFLNYQDKNGDTALNICARIGNKAMVHILMQAGASIAISNRAGLSAKDYGIFGDQPIPVQNASVHDLISRENETNKGNVDTLPVQNKSQEIVSSVTEVITSLDRDFQDEMAAKQSMVDSTYAQLREATKRLADLRQQLDRSRRQADLLSELRQRSKNLELSIQEQKSELARIGEGSHVGFNSFSSSGMPIAIDEDPSKMSVEELQRFIYAYEKNEQLLNRLSNELWQRNSDIKSKCRRVVSLCTGVEEERVDSLLESLLQAVESDGQPGEVDMGRVAGFLRVVKEHQT</sequence>
<evidence type="ECO:0000256" key="1">
    <source>
        <dbReference type="ARBA" id="ARBA00022737"/>
    </source>
</evidence>
<dbReference type="GO" id="GO:0000978">
    <property type="term" value="F:RNA polymerase II cis-regulatory region sequence-specific DNA binding"/>
    <property type="evidence" value="ECO:0007669"/>
    <property type="project" value="EnsemblFungi"/>
</dbReference>
<dbReference type="GO" id="GO:0001228">
    <property type="term" value="F:DNA-binding transcription activator activity, RNA polymerase II-specific"/>
    <property type="evidence" value="ECO:0000318"/>
    <property type="project" value="GO_Central"/>
</dbReference>
<feature type="compositionally biased region" description="Polar residues" evidence="5">
    <location>
        <begin position="1"/>
        <end position="11"/>
    </location>
</feature>
<evidence type="ECO:0000256" key="3">
    <source>
        <dbReference type="PROSITE-ProRule" id="PRU00023"/>
    </source>
</evidence>
<dbReference type="JaponicusDB" id="SJAG_02810">
    <property type="gene designation" value="cdc10"/>
</dbReference>
<evidence type="ECO:0000313" key="9">
    <source>
        <dbReference type="Proteomes" id="UP000001744"/>
    </source>
</evidence>
<dbReference type="PROSITE" id="PS50088">
    <property type="entry name" value="ANK_REPEAT"/>
    <property type="match status" value="2"/>
</dbReference>
<feature type="domain" description="HTH APSES-type" evidence="6">
    <location>
        <begin position="66"/>
        <end position="174"/>
    </location>
</feature>
<evidence type="ECO:0000256" key="2">
    <source>
        <dbReference type="ARBA" id="ARBA00023043"/>
    </source>
</evidence>
<dbReference type="InterPro" id="IPR051642">
    <property type="entry name" value="SWI6-like"/>
</dbReference>
<dbReference type="PANTHER" id="PTHR43828:SF3">
    <property type="entry name" value="CHROMO DOMAIN-CONTAINING PROTEIN"/>
    <property type="match status" value="1"/>
</dbReference>
<dbReference type="STRING" id="402676.B6K188"/>
<evidence type="ECO:0000256" key="5">
    <source>
        <dbReference type="SAM" id="MobiDB-lite"/>
    </source>
</evidence>
<feature type="compositionally biased region" description="Basic and acidic residues" evidence="5">
    <location>
        <begin position="204"/>
        <end position="217"/>
    </location>
</feature>
<protein>
    <submittedName>
        <fullName evidence="7">MBF transcription factor complex subunit Cdc10</fullName>
    </submittedName>
</protein>
<dbReference type="InterPro" id="IPR036887">
    <property type="entry name" value="HTH_APSES_sf"/>
</dbReference>
<dbReference type="GO" id="GO:0030907">
    <property type="term" value="C:MBF transcription complex"/>
    <property type="evidence" value="ECO:0000318"/>
    <property type="project" value="GO_Central"/>
</dbReference>
<dbReference type="InterPro" id="IPR003163">
    <property type="entry name" value="Tscrpt_reg_HTH_APSES-type"/>
</dbReference>
<dbReference type="OMA" id="WIPYDKA"/>
<feature type="region of interest" description="Disordered" evidence="5">
    <location>
        <begin position="171"/>
        <end position="283"/>
    </location>
</feature>
<dbReference type="InterPro" id="IPR002110">
    <property type="entry name" value="Ankyrin_rpt"/>
</dbReference>
<dbReference type="InterPro" id="IPR036770">
    <property type="entry name" value="Ankyrin_rpt-contain_sf"/>
</dbReference>
<keyword evidence="4" id="KW-0175">Coiled coil</keyword>
<feature type="compositionally biased region" description="Polar residues" evidence="5">
    <location>
        <begin position="271"/>
        <end position="283"/>
    </location>
</feature>
<dbReference type="GO" id="GO:0000785">
    <property type="term" value="C:chromatin"/>
    <property type="evidence" value="ECO:0007669"/>
    <property type="project" value="EnsemblFungi"/>
</dbReference>
<dbReference type="PROSITE" id="PS51299">
    <property type="entry name" value="HTH_APSES"/>
    <property type="match status" value="1"/>
</dbReference>
<proteinExistence type="predicted"/>
<dbReference type="Proteomes" id="UP000001744">
    <property type="component" value="Unassembled WGS sequence"/>
</dbReference>
<dbReference type="Pfam" id="PF00023">
    <property type="entry name" value="Ank"/>
    <property type="match status" value="1"/>
</dbReference>
<accession>B6K188</accession>
<dbReference type="HOGENOM" id="CLU_009666_1_1_1"/>
<dbReference type="AlphaFoldDB" id="B6K188"/>
<keyword evidence="2 3" id="KW-0040">ANK repeat</keyword>
<dbReference type="Gene3D" id="1.25.40.20">
    <property type="entry name" value="Ankyrin repeat-containing domain"/>
    <property type="match status" value="1"/>
</dbReference>
<dbReference type="GeneID" id="7049473"/>
<gene>
    <name evidence="8" type="primary">cdc10</name>
    <name evidence="7" type="ORF">SJAG_02810</name>
</gene>
<dbReference type="Pfam" id="PF13637">
    <property type="entry name" value="Ank_4"/>
    <property type="match status" value="1"/>
</dbReference>
<evidence type="ECO:0000256" key="4">
    <source>
        <dbReference type="SAM" id="Coils"/>
    </source>
</evidence>
<evidence type="ECO:0000313" key="7">
    <source>
        <dbReference type="EMBL" id="EEB07709.1"/>
    </source>
</evidence>
<evidence type="ECO:0000313" key="8">
    <source>
        <dbReference type="JaponicusDB" id="SJAG_02810"/>
    </source>
</evidence>
<dbReference type="RefSeq" id="XP_002174002.1">
    <property type="nucleotide sequence ID" value="XM_002173966.2"/>
</dbReference>
<feature type="compositionally biased region" description="Low complexity" evidence="5">
    <location>
        <begin position="248"/>
        <end position="270"/>
    </location>
</feature>
<dbReference type="GO" id="GO:0045892">
    <property type="term" value="P:negative regulation of DNA-templated transcription"/>
    <property type="evidence" value="ECO:0007669"/>
    <property type="project" value="EnsemblFungi"/>
</dbReference>
<dbReference type="SUPFAM" id="SSF48403">
    <property type="entry name" value="Ankyrin repeat"/>
    <property type="match status" value="1"/>
</dbReference>
<dbReference type="GO" id="GO:0045944">
    <property type="term" value="P:positive regulation of transcription by RNA polymerase II"/>
    <property type="evidence" value="ECO:0000318"/>
    <property type="project" value="GO_Central"/>
</dbReference>
<feature type="compositionally biased region" description="Polar residues" evidence="5">
    <location>
        <begin position="171"/>
        <end position="195"/>
    </location>
</feature>
<feature type="coiled-coil region" evidence="4">
    <location>
        <begin position="586"/>
        <end position="637"/>
    </location>
</feature>